<keyword evidence="3" id="KW-1185">Reference proteome</keyword>
<keyword evidence="1" id="KW-0472">Membrane</keyword>
<sequence>MQNPAVLLDQEALTGTLQLVPEENQLYIKDDSKKYAYSSSNPAVLQELHVYTPLDSTAKIGAKVSIPVSGISKMELIQKDKSKSSTNTIILVSGVTLGALAVTAITFGAATAEAVDDMATPPPGESSCPFVSAYDGKEFVFQGESFGGALFPSIARQDYLQLPSIEMGPKVQLLISNERNEHQFIDMADLLLVEHAPNEKVLVDPQGPLFLVHEMKKPKGAILNNKNEMLDRITESDNVYCSFNDMASSSLLNELIVKFDHPSQGKDLALYLNLRDSPWLEYIFEQYMSMYGEDYQAFEKSMEAKSAEELYQWQEMNLVPLTISVKTKGGWKEVSKTRFVGPVTNREIAISLEGIELNEPIVEVSFKTGFLFWEIDQISLASVTKVSPESIQVLKPSIAEDETGKDQLDLISELDDKFLEQPETGNKTYLTYQFGEFSKSKAYTAFLHTGGYYKIYRDFTGPRNEKFLSKYEKPGGLAEFSKNRFGEVYQFASSSSK</sequence>
<accession>A0A418PRL2</accession>
<evidence type="ECO:0000256" key="1">
    <source>
        <dbReference type="SAM" id="Phobius"/>
    </source>
</evidence>
<dbReference type="EMBL" id="QXML01000005">
    <property type="protein sequence ID" value="RIW15213.1"/>
    <property type="molecule type" value="Genomic_DNA"/>
</dbReference>
<name>A0A418PRL2_9BACT</name>
<dbReference type="AlphaFoldDB" id="A0A418PRL2"/>
<comment type="caution">
    <text evidence="2">The sequence shown here is derived from an EMBL/GenBank/DDBJ whole genome shotgun (WGS) entry which is preliminary data.</text>
</comment>
<organism evidence="2 3">
    <name type="scientific">Algoriphagus lacus</name>
    <dbReference type="NCBI Taxonomy" id="2056311"/>
    <lineage>
        <taxon>Bacteria</taxon>
        <taxon>Pseudomonadati</taxon>
        <taxon>Bacteroidota</taxon>
        <taxon>Cytophagia</taxon>
        <taxon>Cytophagales</taxon>
        <taxon>Cyclobacteriaceae</taxon>
        <taxon>Algoriphagus</taxon>
    </lineage>
</organism>
<keyword evidence="1" id="KW-0812">Transmembrane</keyword>
<proteinExistence type="predicted"/>
<dbReference type="Proteomes" id="UP000283522">
    <property type="component" value="Unassembled WGS sequence"/>
</dbReference>
<gene>
    <name evidence="2" type="ORF">D0X99_12290</name>
</gene>
<keyword evidence="1" id="KW-1133">Transmembrane helix</keyword>
<protein>
    <submittedName>
        <fullName evidence="2">Uncharacterized protein</fullName>
    </submittedName>
</protein>
<evidence type="ECO:0000313" key="3">
    <source>
        <dbReference type="Proteomes" id="UP000283522"/>
    </source>
</evidence>
<evidence type="ECO:0000313" key="2">
    <source>
        <dbReference type="EMBL" id="RIW15213.1"/>
    </source>
</evidence>
<feature type="transmembrane region" description="Helical" evidence="1">
    <location>
        <begin position="89"/>
        <end position="110"/>
    </location>
</feature>
<reference evidence="2 3" key="1">
    <citation type="submission" date="2018-09" db="EMBL/GenBank/DDBJ databases">
        <authorList>
            <person name="Wang X."/>
            <person name="Du Z."/>
        </authorList>
    </citation>
    <scope>NUCLEOTIDE SEQUENCE [LARGE SCALE GENOMIC DNA]</scope>
    <source>
        <strain evidence="2 3">N3</strain>
    </source>
</reference>